<dbReference type="Proteomes" id="UP001589605">
    <property type="component" value="Unassembled WGS sequence"/>
</dbReference>
<feature type="chain" id="PRO_5047341090" evidence="1">
    <location>
        <begin position="21"/>
        <end position="453"/>
    </location>
</feature>
<gene>
    <name evidence="2" type="ORF">ACFFVB_07285</name>
</gene>
<comment type="caution">
    <text evidence="2">The sequence shown here is derived from an EMBL/GenBank/DDBJ whole genome shotgun (WGS) entry which is preliminary data.</text>
</comment>
<dbReference type="InterPro" id="IPR009465">
    <property type="entry name" value="Spondin_N"/>
</dbReference>
<dbReference type="InterPro" id="IPR038678">
    <property type="entry name" value="Spondin_N_sf"/>
</dbReference>
<dbReference type="NCBIfam" id="NF038123">
    <property type="entry name" value="NF038123_dom"/>
    <property type="match status" value="2"/>
</dbReference>
<evidence type="ECO:0000313" key="2">
    <source>
        <dbReference type="EMBL" id="MFB9052880.1"/>
    </source>
</evidence>
<organism evidence="2 3">
    <name type="scientific">Formosa undariae</name>
    <dbReference type="NCBI Taxonomy" id="1325436"/>
    <lineage>
        <taxon>Bacteria</taxon>
        <taxon>Pseudomonadati</taxon>
        <taxon>Bacteroidota</taxon>
        <taxon>Flavobacteriia</taxon>
        <taxon>Flavobacteriales</taxon>
        <taxon>Flavobacteriaceae</taxon>
        <taxon>Formosa</taxon>
    </lineage>
</organism>
<evidence type="ECO:0000313" key="3">
    <source>
        <dbReference type="Proteomes" id="UP001589605"/>
    </source>
</evidence>
<dbReference type="Gene3D" id="2.60.40.2130">
    <property type="entry name" value="F-spondin domain"/>
    <property type="match status" value="2"/>
</dbReference>
<sequence>MKRLVLGVAFLGLVGMSCSSDDDNSNENITPDSTFTVTIENIVPVQAFLKSGVFNTPTGDSSPGPATPGKKYEFLVDAGRSQKLSFVTMLAATNDAFFGPGNDGIALYEDNGNPISGDVTDQVFLWDAGTEVNEEPAVGPNTVTNQSGPNTGVDENGNVLLMSNVTNGEAFDFPEVNEIINVSVTYMTGTQFLITIEDLADATLSTSLGDRVAPLSPGVYVVHGGTNPLFTEGESDFGQGIENISEDGDVTNLLAYTAENTGVTYPASPGVWAVHDNGTNPLFTEGAVDYGNGVEGIAEDGNTAALGASVLSLEGVSQGAIFNTPVGSSSPGPILPGSSYSFTFDAQVGDHLSFVNMLAATNDVFFGTSDAGIALFNSNGVAVSGDITSNIYLWDAGTEVNEEPAIGPNTVTNQLDGDTGIDETNDVMLLSNVNDGYAYPAVNSVLKVTITAN</sequence>
<keyword evidence="3" id="KW-1185">Reference proteome</keyword>
<feature type="signal peptide" evidence="1">
    <location>
        <begin position="1"/>
        <end position="20"/>
    </location>
</feature>
<dbReference type="PROSITE" id="PS51257">
    <property type="entry name" value="PROKAR_LIPOPROTEIN"/>
    <property type="match status" value="1"/>
</dbReference>
<accession>A0ABV5F0G8</accession>
<keyword evidence="1" id="KW-0732">Signal</keyword>
<name>A0ABV5F0G8_9FLAO</name>
<evidence type="ECO:0000256" key="1">
    <source>
        <dbReference type="SAM" id="SignalP"/>
    </source>
</evidence>
<dbReference type="EMBL" id="JBHMEZ010000003">
    <property type="protein sequence ID" value="MFB9052880.1"/>
    <property type="molecule type" value="Genomic_DNA"/>
</dbReference>
<proteinExistence type="predicted"/>
<reference evidence="2 3" key="1">
    <citation type="submission" date="2024-09" db="EMBL/GenBank/DDBJ databases">
        <authorList>
            <person name="Sun Q."/>
            <person name="Mori K."/>
        </authorList>
    </citation>
    <scope>NUCLEOTIDE SEQUENCE [LARGE SCALE GENOMIC DNA]</scope>
    <source>
        <strain evidence="2 3">CECT 8286</strain>
    </source>
</reference>
<protein>
    <submittedName>
        <fullName evidence="2">Spondin domain-containing protein</fullName>
    </submittedName>
</protein>
<dbReference type="RefSeq" id="WP_382382055.1">
    <property type="nucleotide sequence ID" value="NZ_JBHMEZ010000003.1"/>
</dbReference>